<dbReference type="SMART" id="SM00986">
    <property type="entry name" value="UDG"/>
    <property type="match status" value="1"/>
</dbReference>
<dbReference type="Pfam" id="PF03167">
    <property type="entry name" value="UDG"/>
    <property type="match status" value="1"/>
</dbReference>
<dbReference type="InterPro" id="IPR005122">
    <property type="entry name" value="Uracil-DNA_glycosylase-like"/>
</dbReference>
<evidence type="ECO:0000313" key="2">
    <source>
        <dbReference type="EMBL" id="MEG3182840.1"/>
    </source>
</evidence>
<keyword evidence="2" id="KW-0326">Glycosidase</keyword>
<dbReference type="GO" id="GO:0033958">
    <property type="term" value="F:DNA-deoxyinosine glycosylase activity"/>
    <property type="evidence" value="ECO:0007669"/>
    <property type="project" value="UniProtKB-EC"/>
</dbReference>
<keyword evidence="3" id="KW-1185">Reference proteome</keyword>
<feature type="domain" description="Uracil-DNA glycosylase-like" evidence="1">
    <location>
        <begin position="9"/>
        <end position="165"/>
    </location>
</feature>
<dbReference type="Gene3D" id="3.40.470.10">
    <property type="entry name" value="Uracil-DNA glycosylase-like domain"/>
    <property type="match status" value="1"/>
</dbReference>
<dbReference type="NCBIfam" id="TIGR04274">
    <property type="entry name" value="hypoxanDNAglyco"/>
    <property type="match status" value="1"/>
</dbReference>
<comment type="caution">
    <text evidence="2">The sequence shown here is derived from an EMBL/GenBank/DDBJ whole genome shotgun (WGS) entry which is preliminary data.</text>
</comment>
<dbReference type="SMART" id="SM00987">
    <property type="entry name" value="UreE_C"/>
    <property type="match status" value="1"/>
</dbReference>
<evidence type="ECO:0000259" key="1">
    <source>
        <dbReference type="SMART" id="SM00986"/>
    </source>
</evidence>
<dbReference type="Proteomes" id="UP001355056">
    <property type="component" value="Unassembled WGS sequence"/>
</dbReference>
<keyword evidence="2" id="KW-0378">Hydrolase</keyword>
<gene>
    <name evidence="2" type="ORF">SNE34_02275</name>
</gene>
<name>A0ABU7YV76_9GAMM</name>
<sequence>MQHVARSFAPVSAPDARVLVLGSMPGLKSLQAQQYYAHPQNRFWPFMGELVGADPTLPYSDRCLRLTLAGIALWDVLASCERTGSLDSAIRDETAQANDFGGFLASHPGIGAVLFNGAKAEDSFRRFVLPTLGRDDLRYRRLPSTSPANASQRQADKLAAWRDGLCEAGIAIRE</sequence>
<dbReference type="CDD" id="cd10032">
    <property type="entry name" value="UDG-F6_HDG"/>
    <property type="match status" value="1"/>
</dbReference>
<organism evidence="2 3">
    <name type="scientific">Novilysobacter erysipheiresistens</name>
    <dbReference type="NCBI Taxonomy" id="1749332"/>
    <lineage>
        <taxon>Bacteria</taxon>
        <taxon>Pseudomonadati</taxon>
        <taxon>Pseudomonadota</taxon>
        <taxon>Gammaproteobacteria</taxon>
        <taxon>Lysobacterales</taxon>
        <taxon>Lysobacteraceae</taxon>
        <taxon>Novilysobacter</taxon>
    </lineage>
</organism>
<dbReference type="SUPFAM" id="SSF52141">
    <property type="entry name" value="Uracil-DNA glycosylase-like"/>
    <property type="match status" value="1"/>
</dbReference>
<dbReference type="RefSeq" id="WP_332614300.1">
    <property type="nucleotide sequence ID" value="NZ_JAXGFP010000001.1"/>
</dbReference>
<dbReference type="InterPro" id="IPR036895">
    <property type="entry name" value="Uracil-DNA_glycosylase-like_sf"/>
</dbReference>
<dbReference type="InterPro" id="IPR026353">
    <property type="entry name" value="Hypoxan-DNA_Glyclase"/>
</dbReference>
<dbReference type="EC" id="3.2.2.15" evidence="2"/>
<proteinExistence type="predicted"/>
<evidence type="ECO:0000313" key="3">
    <source>
        <dbReference type="Proteomes" id="UP001355056"/>
    </source>
</evidence>
<accession>A0ABU7YV76</accession>
<dbReference type="EMBL" id="JAXGFP010000001">
    <property type="protein sequence ID" value="MEG3182840.1"/>
    <property type="molecule type" value="Genomic_DNA"/>
</dbReference>
<reference evidence="2 3" key="1">
    <citation type="journal article" date="2016" name="Int. J. Syst. Evol. Microbiol.">
        <title>Lysobacter erysipheiresistens sp. nov., an antagonist of powdery mildew, isolated from tobacco-cultivated soil.</title>
        <authorList>
            <person name="Xie B."/>
            <person name="Li T."/>
            <person name="Lin X."/>
            <person name="Wang C.J."/>
            <person name="Chen Y.J."/>
            <person name="Liu W.J."/>
            <person name="Zhao Z.W."/>
        </authorList>
    </citation>
    <scope>NUCLEOTIDE SEQUENCE [LARGE SCALE GENOMIC DNA]</scope>
    <source>
        <strain evidence="2 3">RS-LYSO-3</strain>
    </source>
</reference>
<protein>
    <submittedName>
        <fullName evidence="2">DNA-deoxyinosine glycosylase</fullName>
        <ecNumber evidence="2">3.2.2.15</ecNumber>
    </submittedName>
</protein>